<proteinExistence type="predicted"/>
<evidence type="ECO:0000313" key="2">
    <source>
        <dbReference type="Proteomes" id="UP000825935"/>
    </source>
</evidence>
<organism evidence="1 2">
    <name type="scientific">Ceratopteris richardii</name>
    <name type="common">Triangle waterfern</name>
    <dbReference type="NCBI Taxonomy" id="49495"/>
    <lineage>
        <taxon>Eukaryota</taxon>
        <taxon>Viridiplantae</taxon>
        <taxon>Streptophyta</taxon>
        <taxon>Embryophyta</taxon>
        <taxon>Tracheophyta</taxon>
        <taxon>Polypodiopsida</taxon>
        <taxon>Polypodiidae</taxon>
        <taxon>Polypodiales</taxon>
        <taxon>Pteridineae</taxon>
        <taxon>Pteridaceae</taxon>
        <taxon>Parkerioideae</taxon>
        <taxon>Ceratopteris</taxon>
    </lineage>
</organism>
<accession>A0A8T2QXP6</accession>
<reference evidence="1" key="1">
    <citation type="submission" date="2021-08" db="EMBL/GenBank/DDBJ databases">
        <title>WGS assembly of Ceratopteris richardii.</title>
        <authorList>
            <person name="Marchant D.B."/>
            <person name="Chen G."/>
            <person name="Jenkins J."/>
            <person name="Shu S."/>
            <person name="Leebens-Mack J."/>
            <person name="Grimwood J."/>
            <person name="Schmutz J."/>
            <person name="Soltis P."/>
            <person name="Soltis D."/>
            <person name="Chen Z.-H."/>
        </authorList>
    </citation>
    <scope>NUCLEOTIDE SEQUENCE</scope>
    <source>
        <strain evidence="1">Whitten #5841</strain>
        <tissue evidence="1">Leaf</tissue>
    </source>
</reference>
<dbReference type="AlphaFoldDB" id="A0A8T2QXP6"/>
<name>A0A8T2QXP6_CERRI</name>
<sequence>MPSKDRSAFGSAVAGRECRDGCIGCCQVLGLKLGICEDLDVSACIQRMSEASSWYMYTCPLQGTVMLAGRSHNGADVCSCTSLNLRACLDSSWYMYTFVRCWV</sequence>
<comment type="caution">
    <text evidence="1">The sequence shown here is derived from an EMBL/GenBank/DDBJ whole genome shotgun (WGS) entry which is preliminary data.</text>
</comment>
<keyword evidence="2" id="KW-1185">Reference proteome</keyword>
<dbReference type="Proteomes" id="UP000825935">
    <property type="component" value="Chromosome 31"/>
</dbReference>
<dbReference type="EMBL" id="CM035436">
    <property type="protein sequence ID" value="KAH7288238.1"/>
    <property type="molecule type" value="Genomic_DNA"/>
</dbReference>
<gene>
    <name evidence="1" type="ORF">KP509_31G018300</name>
</gene>
<evidence type="ECO:0000313" key="1">
    <source>
        <dbReference type="EMBL" id="KAH7288238.1"/>
    </source>
</evidence>
<protein>
    <submittedName>
        <fullName evidence="1">Uncharacterized protein</fullName>
    </submittedName>
</protein>